<dbReference type="Proteomes" id="UP000003835">
    <property type="component" value="Unassembled WGS sequence"/>
</dbReference>
<evidence type="ECO:0000256" key="1">
    <source>
        <dbReference type="SAM" id="MobiDB-lite"/>
    </source>
</evidence>
<accession>B4VW91</accession>
<evidence type="ECO:0000313" key="4">
    <source>
        <dbReference type="Proteomes" id="UP000003835"/>
    </source>
</evidence>
<dbReference type="STRING" id="118168.MC7420_6801"/>
<gene>
    <name evidence="3" type="ORF">MC7420_6801</name>
</gene>
<feature type="region of interest" description="Disordered" evidence="1">
    <location>
        <begin position="51"/>
        <end position="75"/>
    </location>
</feature>
<dbReference type="HOGENOM" id="CLU_2664760_0_0_3"/>
<evidence type="ECO:0000256" key="2">
    <source>
        <dbReference type="SAM" id="Phobius"/>
    </source>
</evidence>
<evidence type="ECO:0000313" key="3">
    <source>
        <dbReference type="EMBL" id="EDX73753.1"/>
    </source>
</evidence>
<keyword evidence="2" id="KW-0812">Transmembrane</keyword>
<keyword evidence="2" id="KW-1133">Transmembrane helix</keyword>
<keyword evidence="4" id="KW-1185">Reference proteome</keyword>
<proteinExistence type="predicted"/>
<dbReference type="AlphaFoldDB" id="B4VW91"/>
<feature type="compositionally biased region" description="Polar residues" evidence="1">
    <location>
        <begin position="61"/>
        <end position="75"/>
    </location>
</feature>
<name>B4VW91_9CYAN</name>
<dbReference type="EMBL" id="DS989856">
    <property type="protein sequence ID" value="EDX73753.1"/>
    <property type="molecule type" value="Genomic_DNA"/>
</dbReference>
<organism evidence="3 4">
    <name type="scientific">Coleofasciculus chthonoplastes PCC 7420</name>
    <dbReference type="NCBI Taxonomy" id="118168"/>
    <lineage>
        <taxon>Bacteria</taxon>
        <taxon>Bacillati</taxon>
        <taxon>Cyanobacteriota</taxon>
        <taxon>Cyanophyceae</taxon>
        <taxon>Coleofasciculales</taxon>
        <taxon>Coleofasciculaceae</taxon>
        <taxon>Coleofasciculus</taxon>
    </lineage>
</organism>
<protein>
    <submittedName>
        <fullName evidence="3">Uncharacterized protein</fullName>
    </submittedName>
</protein>
<reference evidence="3 4" key="1">
    <citation type="submission" date="2008-07" db="EMBL/GenBank/DDBJ databases">
        <authorList>
            <person name="Tandeau de Marsac N."/>
            <person name="Ferriera S."/>
            <person name="Johnson J."/>
            <person name="Kravitz S."/>
            <person name="Beeson K."/>
            <person name="Sutton G."/>
            <person name="Rogers Y.-H."/>
            <person name="Friedman R."/>
            <person name="Frazier M."/>
            <person name="Venter J.C."/>
        </authorList>
    </citation>
    <scope>NUCLEOTIDE SEQUENCE [LARGE SCALE GENOMIC DNA]</scope>
    <source>
        <strain evidence="3 4">PCC 7420</strain>
    </source>
</reference>
<keyword evidence="2" id="KW-0472">Membrane</keyword>
<sequence>MPLIIPVLATVYLVAIYLLLMVAQRTKKSSQYLANSLTDVYATSVGLTQNTTSSRDEVEQSPASTVQEVSSPPLT</sequence>
<feature type="transmembrane region" description="Helical" evidence="2">
    <location>
        <begin position="6"/>
        <end position="23"/>
    </location>
</feature>